<comment type="caution">
    <text evidence="2">The sequence shown here is derived from an EMBL/GenBank/DDBJ whole genome shotgun (WGS) entry which is preliminary data.</text>
</comment>
<evidence type="ECO:0000313" key="2">
    <source>
        <dbReference type="EMBL" id="MDP9649680.1"/>
    </source>
</evidence>
<evidence type="ECO:0000313" key="3">
    <source>
        <dbReference type="Proteomes" id="UP001229486"/>
    </source>
</evidence>
<protein>
    <submittedName>
        <fullName evidence="2">Uncharacterized protein</fullName>
    </submittedName>
</protein>
<gene>
    <name evidence="2" type="ORF">J2793_005147</name>
</gene>
<evidence type="ECO:0000256" key="1">
    <source>
        <dbReference type="SAM" id="MobiDB-lite"/>
    </source>
</evidence>
<name>A0AB73II14_9BURK</name>
<dbReference type="Proteomes" id="UP001229486">
    <property type="component" value="Unassembled WGS sequence"/>
</dbReference>
<proteinExistence type="predicted"/>
<reference evidence="2" key="1">
    <citation type="submission" date="2023-07" db="EMBL/GenBank/DDBJ databases">
        <title>Sorghum-associated microbial communities from plants grown in Nebraska, USA.</title>
        <authorList>
            <person name="Schachtman D."/>
        </authorList>
    </citation>
    <scope>NUCLEOTIDE SEQUENCE</scope>
    <source>
        <strain evidence="2">DS1061</strain>
    </source>
</reference>
<sequence>MLCPVLDGSTCFRSMADVVRVEEYVESTSAHQVVKLQRCGARLDPAIADEDTPPTPQQTEALQQRPRKLRESGIAGAPPQGIRMGKYVGHARCEIIGNANNRNDRRTCTHELARQVHIYLLRCAEVCSNKRHMPITFTHFVRSTDPDFVAYRKAKFLCQSCERCRTLRDLPATECPEFQSRRRSTRALPMCQPGSASVLRANLDRVFHPRIEVFLDGRVDRLAVDSRRIMQRNDLSQRLAVSPPRLTVSQSLPDTGSLPSSAPISRTFDARQLSASK</sequence>
<accession>A0AB73II14</accession>
<dbReference type="AlphaFoldDB" id="A0AB73II14"/>
<dbReference type="EMBL" id="JAURTK010000006">
    <property type="protein sequence ID" value="MDP9649680.1"/>
    <property type="molecule type" value="Genomic_DNA"/>
</dbReference>
<feature type="compositionally biased region" description="Polar residues" evidence="1">
    <location>
        <begin position="247"/>
        <end position="264"/>
    </location>
</feature>
<feature type="region of interest" description="Disordered" evidence="1">
    <location>
        <begin position="47"/>
        <end position="76"/>
    </location>
</feature>
<organism evidence="2 3">
    <name type="scientific">Paraburkholderia caledonica</name>
    <dbReference type="NCBI Taxonomy" id="134536"/>
    <lineage>
        <taxon>Bacteria</taxon>
        <taxon>Pseudomonadati</taxon>
        <taxon>Pseudomonadota</taxon>
        <taxon>Betaproteobacteria</taxon>
        <taxon>Burkholderiales</taxon>
        <taxon>Burkholderiaceae</taxon>
        <taxon>Paraburkholderia</taxon>
    </lineage>
</organism>
<feature type="region of interest" description="Disordered" evidence="1">
    <location>
        <begin position="246"/>
        <end position="277"/>
    </location>
</feature>